<sequence length="448" mass="48336">MNAERPRLPFDRGIFLLTLLAGLPAVVLALVLLWRSDAGAAAKWTLTTIVVLTWAGVASEVQARVVRPLQTLANVLEALRAGDTSMRARGARRGDPLGEVMLEANALGDAVREKTLGALEASALLRTVMEQIDVAIFAFDEGETLRLVNPAGERLLGLPTPRLLGRRAASLGVSAWLTAPAPCRLDDVLAGSGGPFELRRTTFRQGGRPHYLVVLTDLRRALREEERQAFQRLIRVISHEINNSLAPIQSIAEGQRKLLSLDPRPDDWEDDVRDGLAVIARRSEALGRFMSAYARLARLPSPSIGPVEVGSWVTRVAALEKRLPVHVDEGPAVVAPGDGDQLDQLLINLVRNAVDAALETGGGVRVSWRAVGARVEVLVEDEGPGLPQTENLFVPFFTTKPQGSGIGLLLSRQIAEAHGGLLRLENRPGTKGCVAILVLPLGEEQTAR</sequence>
<dbReference type="InterPro" id="IPR004358">
    <property type="entry name" value="Sig_transdc_His_kin-like_C"/>
</dbReference>
<comment type="catalytic activity">
    <reaction evidence="1">
        <text>ATP + protein L-histidine = ADP + protein N-phospho-L-histidine.</text>
        <dbReference type="EC" id="2.7.13.3"/>
    </reaction>
</comment>
<keyword evidence="4" id="KW-0597">Phosphoprotein</keyword>
<keyword evidence="7" id="KW-0418">Kinase</keyword>
<reference evidence="13 14" key="1">
    <citation type="submission" date="2021-04" db="EMBL/GenBank/DDBJ databases">
        <title>Genome analysis of Polyangium sp.</title>
        <authorList>
            <person name="Li Y."/>
            <person name="Wang J."/>
        </authorList>
    </citation>
    <scope>NUCLEOTIDE SEQUENCE [LARGE SCALE GENOMIC DNA]</scope>
    <source>
        <strain evidence="13 14">SDU14</strain>
    </source>
</reference>
<dbReference type="GO" id="GO:0005524">
    <property type="term" value="F:ATP binding"/>
    <property type="evidence" value="ECO:0007669"/>
    <property type="project" value="UniProtKB-KW"/>
</dbReference>
<protein>
    <recommendedName>
        <fullName evidence="3">histidine kinase</fullName>
        <ecNumber evidence="3">2.7.13.3</ecNumber>
    </recommendedName>
</protein>
<dbReference type="SUPFAM" id="SSF55874">
    <property type="entry name" value="ATPase domain of HSP90 chaperone/DNA topoisomerase II/histidine kinase"/>
    <property type="match status" value="1"/>
</dbReference>
<feature type="domain" description="PAS" evidence="11">
    <location>
        <begin position="121"/>
        <end position="166"/>
    </location>
</feature>
<proteinExistence type="predicted"/>
<dbReference type="PRINTS" id="PR00344">
    <property type="entry name" value="BCTRLSENSOR"/>
</dbReference>
<evidence type="ECO:0000256" key="4">
    <source>
        <dbReference type="ARBA" id="ARBA00022553"/>
    </source>
</evidence>
<keyword evidence="8" id="KW-0067">ATP-binding</keyword>
<dbReference type="InterPro" id="IPR003660">
    <property type="entry name" value="HAMP_dom"/>
</dbReference>
<evidence type="ECO:0000256" key="7">
    <source>
        <dbReference type="ARBA" id="ARBA00022777"/>
    </source>
</evidence>
<dbReference type="InterPro" id="IPR036890">
    <property type="entry name" value="HATPase_C_sf"/>
</dbReference>
<evidence type="ECO:0000259" key="11">
    <source>
        <dbReference type="PROSITE" id="PS50112"/>
    </source>
</evidence>
<evidence type="ECO:0000256" key="2">
    <source>
        <dbReference type="ARBA" id="ARBA00004370"/>
    </source>
</evidence>
<dbReference type="PROSITE" id="PS50112">
    <property type="entry name" value="PAS"/>
    <property type="match status" value="1"/>
</dbReference>
<gene>
    <name evidence="13" type="ORF">KEG57_49855</name>
</gene>
<evidence type="ECO:0000259" key="12">
    <source>
        <dbReference type="PROSITE" id="PS50885"/>
    </source>
</evidence>
<evidence type="ECO:0000256" key="6">
    <source>
        <dbReference type="ARBA" id="ARBA00022741"/>
    </source>
</evidence>
<evidence type="ECO:0000313" key="14">
    <source>
        <dbReference type="Proteomes" id="UP001151081"/>
    </source>
</evidence>
<keyword evidence="9" id="KW-0902">Two-component regulatory system</keyword>
<dbReference type="GO" id="GO:0016020">
    <property type="term" value="C:membrane"/>
    <property type="evidence" value="ECO:0007669"/>
    <property type="project" value="UniProtKB-SubCell"/>
</dbReference>
<dbReference type="Proteomes" id="UP001151081">
    <property type="component" value="Unassembled WGS sequence"/>
</dbReference>
<dbReference type="EMBL" id="JAGTJJ010000079">
    <property type="protein sequence ID" value="MDC3988671.1"/>
    <property type="molecule type" value="Genomic_DNA"/>
</dbReference>
<keyword evidence="5" id="KW-0808">Transferase</keyword>
<dbReference type="SUPFAM" id="SSF47384">
    <property type="entry name" value="Homodimeric domain of signal transducing histidine kinase"/>
    <property type="match status" value="1"/>
</dbReference>
<dbReference type="PROSITE" id="PS50109">
    <property type="entry name" value="HIS_KIN"/>
    <property type="match status" value="1"/>
</dbReference>
<evidence type="ECO:0000256" key="8">
    <source>
        <dbReference type="ARBA" id="ARBA00022840"/>
    </source>
</evidence>
<accession>A0A9X4AYD7</accession>
<dbReference type="EC" id="2.7.13.3" evidence="3"/>
<dbReference type="Pfam" id="PF02518">
    <property type="entry name" value="HATPase_c"/>
    <property type="match status" value="1"/>
</dbReference>
<dbReference type="Gene3D" id="3.30.565.10">
    <property type="entry name" value="Histidine kinase-like ATPase, C-terminal domain"/>
    <property type="match status" value="1"/>
</dbReference>
<dbReference type="PROSITE" id="PS50885">
    <property type="entry name" value="HAMP"/>
    <property type="match status" value="1"/>
</dbReference>
<dbReference type="NCBIfam" id="TIGR00229">
    <property type="entry name" value="sensory_box"/>
    <property type="match status" value="1"/>
</dbReference>
<feature type="domain" description="HAMP" evidence="12">
    <location>
        <begin position="63"/>
        <end position="116"/>
    </location>
</feature>
<organism evidence="13 14">
    <name type="scientific">Polyangium jinanense</name>
    <dbReference type="NCBI Taxonomy" id="2829994"/>
    <lineage>
        <taxon>Bacteria</taxon>
        <taxon>Pseudomonadati</taxon>
        <taxon>Myxococcota</taxon>
        <taxon>Polyangia</taxon>
        <taxon>Polyangiales</taxon>
        <taxon>Polyangiaceae</taxon>
        <taxon>Polyangium</taxon>
    </lineage>
</organism>
<dbReference type="InterPro" id="IPR036097">
    <property type="entry name" value="HisK_dim/P_sf"/>
</dbReference>
<dbReference type="InterPro" id="IPR005467">
    <property type="entry name" value="His_kinase_dom"/>
</dbReference>
<dbReference type="SUPFAM" id="SSF55785">
    <property type="entry name" value="PYP-like sensor domain (PAS domain)"/>
    <property type="match status" value="1"/>
</dbReference>
<dbReference type="GO" id="GO:0000155">
    <property type="term" value="F:phosphorelay sensor kinase activity"/>
    <property type="evidence" value="ECO:0007669"/>
    <property type="project" value="InterPro"/>
</dbReference>
<evidence type="ECO:0000256" key="5">
    <source>
        <dbReference type="ARBA" id="ARBA00022679"/>
    </source>
</evidence>
<dbReference type="InterPro" id="IPR000014">
    <property type="entry name" value="PAS"/>
</dbReference>
<dbReference type="InterPro" id="IPR003594">
    <property type="entry name" value="HATPase_dom"/>
</dbReference>
<evidence type="ECO:0000313" key="13">
    <source>
        <dbReference type="EMBL" id="MDC3988671.1"/>
    </source>
</evidence>
<feature type="domain" description="Histidine kinase" evidence="10">
    <location>
        <begin position="236"/>
        <end position="443"/>
    </location>
</feature>
<comment type="caution">
    <text evidence="13">The sequence shown here is derived from an EMBL/GenBank/DDBJ whole genome shotgun (WGS) entry which is preliminary data.</text>
</comment>
<dbReference type="SMART" id="SM00387">
    <property type="entry name" value="HATPase_c"/>
    <property type="match status" value="1"/>
</dbReference>
<evidence type="ECO:0000256" key="9">
    <source>
        <dbReference type="ARBA" id="ARBA00023012"/>
    </source>
</evidence>
<evidence type="ECO:0000259" key="10">
    <source>
        <dbReference type="PROSITE" id="PS50109"/>
    </source>
</evidence>
<dbReference type="Pfam" id="PF13188">
    <property type="entry name" value="PAS_8"/>
    <property type="match status" value="1"/>
</dbReference>
<comment type="subcellular location">
    <subcellularLocation>
        <location evidence="2">Membrane</location>
    </subcellularLocation>
</comment>
<dbReference type="Gene3D" id="1.10.287.130">
    <property type="match status" value="1"/>
</dbReference>
<evidence type="ECO:0000256" key="3">
    <source>
        <dbReference type="ARBA" id="ARBA00012438"/>
    </source>
</evidence>
<dbReference type="RefSeq" id="WP_272459858.1">
    <property type="nucleotide sequence ID" value="NZ_JAGTJJ010000079.1"/>
</dbReference>
<keyword evidence="14" id="KW-1185">Reference proteome</keyword>
<dbReference type="AlphaFoldDB" id="A0A9X4AYD7"/>
<evidence type="ECO:0000256" key="1">
    <source>
        <dbReference type="ARBA" id="ARBA00000085"/>
    </source>
</evidence>
<dbReference type="InterPro" id="IPR035965">
    <property type="entry name" value="PAS-like_dom_sf"/>
</dbReference>
<dbReference type="PANTHER" id="PTHR43065:SF10">
    <property type="entry name" value="PEROXIDE STRESS-ACTIVATED HISTIDINE KINASE MAK3"/>
    <property type="match status" value="1"/>
</dbReference>
<name>A0A9X4AYD7_9BACT</name>
<dbReference type="PANTHER" id="PTHR43065">
    <property type="entry name" value="SENSOR HISTIDINE KINASE"/>
    <property type="match status" value="1"/>
</dbReference>
<keyword evidence="6" id="KW-0547">Nucleotide-binding</keyword>
<dbReference type="Gene3D" id="3.30.450.20">
    <property type="entry name" value="PAS domain"/>
    <property type="match status" value="1"/>
</dbReference>